<dbReference type="eggNOG" id="COG0789">
    <property type="taxonomic scope" value="Bacteria"/>
</dbReference>
<dbReference type="SMART" id="SM00422">
    <property type="entry name" value="HTH_MERR"/>
    <property type="match status" value="1"/>
</dbReference>
<dbReference type="PRINTS" id="PR00040">
    <property type="entry name" value="HTHMERR"/>
</dbReference>
<evidence type="ECO:0000256" key="2">
    <source>
        <dbReference type="SAM" id="Coils"/>
    </source>
</evidence>
<dbReference type="InterPro" id="IPR009061">
    <property type="entry name" value="DNA-bd_dom_put_sf"/>
</dbReference>
<organism evidence="4 5">
    <name type="scientific">Brachybacterium phenoliresistens</name>
    <dbReference type="NCBI Taxonomy" id="396014"/>
    <lineage>
        <taxon>Bacteria</taxon>
        <taxon>Bacillati</taxon>
        <taxon>Actinomycetota</taxon>
        <taxon>Actinomycetes</taxon>
        <taxon>Micrococcales</taxon>
        <taxon>Dermabacteraceae</taxon>
        <taxon>Brachybacterium</taxon>
    </lineage>
</organism>
<dbReference type="EMBL" id="JDYK01000033">
    <property type="protein sequence ID" value="EWS79547.1"/>
    <property type="molecule type" value="Genomic_DNA"/>
</dbReference>
<evidence type="ECO:0000313" key="4">
    <source>
        <dbReference type="EMBL" id="EWS79547.1"/>
    </source>
</evidence>
<dbReference type="GO" id="GO:0003677">
    <property type="term" value="F:DNA binding"/>
    <property type="evidence" value="ECO:0007669"/>
    <property type="project" value="UniProtKB-KW"/>
</dbReference>
<dbReference type="GO" id="GO:0003700">
    <property type="term" value="F:DNA-binding transcription factor activity"/>
    <property type="evidence" value="ECO:0007669"/>
    <property type="project" value="InterPro"/>
</dbReference>
<dbReference type="PATRIC" id="fig|396014.3.peg.3666"/>
<dbReference type="STRING" id="396014.BF93_13135"/>
<keyword evidence="2" id="KW-0175">Coiled coil</keyword>
<protein>
    <submittedName>
        <fullName evidence="4">MerR family transcriptional regulator</fullName>
    </submittedName>
</protein>
<dbReference type="InterPro" id="IPR000551">
    <property type="entry name" value="MerR-type_HTH_dom"/>
</dbReference>
<dbReference type="PANTHER" id="PTHR30204">
    <property type="entry name" value="REDOX-CYCLING DRUG-SENSING TRANSCRIPTIONAL ACTIVATOR SOXR"/>
    <property type="match status" value="1"/>
</dbReference>
<evidence type="ECO:0000259" key="3">
    <source>
        <dbReference type="PROSITE" id="PS50937"/>
    </source>
</evidence>
<accession>Z9JP94</accession>
<evidence type="ECO:0000256" key="1">
    <source>
        <dbReference type="ARBA" id="ARBA00023125"/>
    </source>
</evidence>
<reference evidence="4 5" key="1">
    <citation type="submission" date="2014-02" db="EMBL/GenBank/DDBJ databases">
        <title>Genome sequence of Brachybacterium phenoliresistens strain W13A50.</title>
        <authorList>
            <person name="Wang X."/>
        </authorList>
    </citation>
    <scope>NUCLEOTIDE SEQUENCE [LARGE SCALE GENOMIC DNA]</scope>
    <source>
        <strain evidence="4 5">W13A50</strain>
    </source>
</reference>
<gene>
    <name evidence="4" type="ORF">BF93_13135</name>
</gene>
<name>Z9JP94_9MICO</name>
<dbReference type="PANTHER" id="PTHR30204:SF93">
    <property type="entry name" value="HTH MERR-TYPE DOMAIN-CONTAINING PROTEIN"/>
    <property type="match status" value="1"/>
</dbReference>
<feature type="coiled-coil region" evidence="2">
    <location>
        <begin position="93"/>
        <end position="127"/>
    </location>
</feature>
<dbReference type="PROSITE" id="PS50937">
    <property type="entry name" value="HTH_MERR_2"/>
    <property type="match status" value="1"/>
</dbReference>
<dbReference type="Proteomes" id="UP000023067">
    <property type="component" value="Unassembled WGS sequence"/>
</dbReference>
<comment type="caution">
    <text evidence="4">The sequence shown here is derived from an EMBL/GenBank/DDBJ whole genome shotgun (WGS) entry which is preliminary data.</text>
</comment>
<dbReference type="CDD" id="cd01106">
    <property type="entry name" value="HTH_TipAL-Mta"/>
    <property type="match status" value="1"/>
</dbReference>
<dbReference type="AlphaFoldDB" id="Z9JP94"/>
<sequence length="133" mass="14963">MEPTDDREGTMHIGAVAERTALSLRTLRHYDEIGLVSPSERSSGGFRLYTEADVERILLIRRMKPLDYSLQQMRELLEVTDAISGPGSSDAARDRLREFAQEAAERREALERKVAMADEFLARLRELTGPDGG</sequence>
<evidence type="ECO:0000313" key="5">
    <source>
        <dbReference type="Proteomes" id="UP000023067"/>
    </source>
</evidence>
<keyword evidence="5" id="KW-1185">Reference proteome</keyword>
<keyword evidence="1" id="KW-0238">DNA-binding</keyword>
<dbReference type="Pfam" id="PF13411">
    <property type="entry name" value="MerR_1"/>
    <property type="match status" value="1"/>
</dbReference>
<dbReference type="Gene3D" id="1.10.1660.10">
    <property type="match status" value="1"/>
</dbReference>
<dbReference type="InterPro" id="IPR047057">
    <property type="entry name" value="MerR_fam"/>
</dbReference>
<dbReference type="HOGENOM" id="CLU_060077_2_1_11"/>
<proteinExistence type="predicted"/>
<feature type="domain" description="HTH merR-type" evidence="3">
    <location>
        <begin position="10"/>
        <end position="79"/>
    </location>
</feature>
<dbReference type="SUPFAM" id="SSF46955">
    <property type="entry name" value="Putative DNA-binding domain"/>
    <property type="match status" value="1"/>
</dbReference>